<sequence length="126" mass="13717">MKNNNKNAHSKKKKNPPLPFGPSKNNNSSIIIKVVGMEEEPAKRMTQSKLFYTNNGEKRPAALQSSLVNGKIHHQAGTSLMIPAENPGDLSFNPNLKRSLTPQILAGCGFSGHIPDELGNLAELFI</sequence>
<accession>A0A835MY83</accession>
<evidence type="ECO:0000313" key="2">
    <source>
        <dbReference type="EMBL" id="KAF9673943.1"/>
    </source>
</evidence>
<gene>
    <name evidence="2" type="ORF">SADUNF_Sadunf10G0076300</name>
</gene>
<keyword evidence="3" id="KW-1185">Reference proteome</keyword>
<evidence type="ECO:0000313" key="3">
    <source>
        <dbReference type="Proteomes" id="UP000657918"/>
    </source>
</evidence>
<feature type="region of interest" description="Disordered" evidence="1">
    <location>
        <begin position="1"/>
        <end position="27"/>
    </location>
</feature>
<organism evidence="2 3">
    <name type="scientific">Salix dunnii</name>
    <dbReference type="NCBI Taxonomy" id="1413687"/>
    <lineage>
        <taxon>Eukaryota</taxon>
        <taxon>Viridiplantae</taxon>
        <taxon>Streptophyta</taxon>
        <taxon>Embryophyta</taxon>
        <taxon>Tracheophyta</taxon>
        <taxon>Spermatophyta</taxon>
        <taxon>Magnoliopsida</taxon>
        <taxon>eudicotyledons</taxon>
        <taxon>Gunneridae</taxon>
        <taxon>Pentapetalae</taxon>
        <taxon>rosids</taxon>
        <taxon>fabids</taxon>
        <taxon>Malpighiales</taxon>
        <taxon>Salicaceae</taxon>
        <taxon>Saliceae</taxon>
        <taxon>Salix</taxon>
    </lineage>
</organism>
<proteinExistence type="predicted"/>
<protein>
    <submittedName>
        <fullName evidence="2">Uncharacterized protein</fullName>
    </submittedName>
</protein>
<evidence type="ECO:0000256" key="1">
    <source>
        <dbReference type="SAM" id="MobiDB-lite"/>
    </source>
</evidence>
<name>A0A835MY83_9ROSI</name>
<dbReference type="Proteomes" id="UP000657918">
    <property type="component" value="Unassembled WGS sequence"/>
</dbReference>
<dbReference type="AlphaFoldDB" id="A0A835MY83"/>
<reference evidence="2 3" key="1">
    <citation type="submission" date="2020-10" db="EMBL/GenBank/DDBJ databases">
        <title>Plant Genome Project.</title>
        <authorList>
            <person name="Zhang R.-G."/>
        </authorList>
    </citation>
    <scope>NUCLEOTIDE SEQUENCE [LARGE SCALE GENOMIC DNA]</scope>
    <source>
        <strain evidence="2">FAFU-HL-1</strain>
        <tissue evidence="2">Leaf</tissue>
    </source>
</reference>
<comment type="caution">
    <text evidence="2">The sequence shown here is derived from an EMBL/GenBank/DDBJ whole genome shotgun (WGS) entry which is preliminary data.</text>
</comment>
<dbReference type="EMBL" id="JADGMS010000010">
    <property type="protein sequence ID" value="KAF9673943.1"/>
    <property type="molecule type" value="Genomic_DNA"/>
</dbReference>